<dbReference type="GO" id="GO:0071973">
    <property type="term" value="P:bacterial-type flagellum-dependent cell motility"/>
    <property type="evidence" value="ECO:0007669"/>
    <property type="project" value="InterPro"/>
</dbReference>
<evidence type="ECO:0000256" key="9">
    <source>
        <dbReference type="ARBA" id="ARBA00023136"/>
    </source>
</evidence>
<keyword evidence="12" id="KW-0282">Flagellum</keyword>
<keyword evidence="8" id="KW-0653">Protein transport</keyword>
<keyword evidence="13" id="KW-1185">Reference proteome</keyword>
<evidence type="ECO:0000256" key="1">
    <source>
        <dbReference type="ARBA" id="ARBA00004413"/>
    </source>
</evidence>
<proteinExistence type="inferred from homology"/>
<reference evidence="12 13" key="1">
    <citation type="submission" date="2019-02" db="EMBL/GenBank/DDBJ databases">
        <title>Deep-cultivation of Planctomycetes and their phenomic and genomic characterization uncovers novel biology.</title>
        <authorList>
            <person name="Wiegand S."/>
            <person name="Jogler M."/>
            <person name="Boedeker C."/>
            <person name="Pinto D."/>
            <person name="Vollmers J."/>
            <person name="Rivas-Marin E."/>
            <person name="Kohn T."/>
            <person name="Peeters S.H."/>
            <person name="Heuer A."/>
            <person name="Rast P."/>
            <person name="Oberbeckmann S."/>
            <person name="Bunk B."/>
            <person name="Jeske O."/>
            <person name="Meyerdierks A."/>
            <person name="Storesund J.E."/>
            <person name="Kallscheuer N."/>
            <person name="Luecker S."/>
            <person name="Lage O.M."/>
            <person name="Pohl T."/>
            <person name="Merkel B.J."/>
            <person name="Hornburger P."/>
            <person name="Mueller R.-W."/>
            <person name="Bruemmer F."/>
            <person name="Labrenz M."/>
            <person name="Spormann A.M."/>
            <person name="Op den Camp H."/>
            <person name="Overmann J."/>
            <person name="Amann R."/>
            <person name="Jetten M.S.M."/>
            <person name="Mascher T."/>
            <person name="Medema M.H."/>
            <person name="Devos D.P."/>
            <person name="Kaster A.-K."/>
            <person name="Ovreas L."/>
            <person name="Rohde M."/>
            <person name="Galperin M.Y."/>
            <person name="Jogler C."/>
        </authorList>
    </citation>
    <scope>NUCLEOTIDE SEQUENCE [LARGE SCALE GENOMIC DNA]</scope>
    <source>
        <strain evidence="12 13">Mal52</strain>
    </source>
</reference>
<keyword evidence="9" id="KW-0472">Membrane</keyword>
<dbReference type="GO" id="GO:0006935">
    <property type="term" value="P:chemotaxis"/>
    <property type="evidence" value="ECO:0007669"/>
    <property type="project" value="UniProtKB-KW"/>
</dbReference>
<keyword evidence="4" id="KW-0813">Transport</keyword>
<dbReference type="Pfam" id="PF02050">
    <property type="entry name" value="FliJ"/>
    <property type="match status" value="1"/>
</dbReference>
<evidence type="ECO:0000256" key="4">
    <source>
        <dbReference type="ARBA" id="ARBA00022448"/>
    </source>
</evidence>
<keyword evidence="12" id="KW-0969">Cilium</keyword>
<accession>A0A517ZGR7</accession>
<dbReference type="RefSeq" id="WP_145373659.1">
    <property type="nucleotide sequence ID" value="NZ_CAXBED010000013.1"/>
</dbReference>
<keyword evidence="5" id="KW-1003">Cell membrane</keyword>
<feature type="coiled-coil region" evidence="11">
    <location>
        <begin position="96"/>
        <end position="137"/>
    </location>
</feature>
<evidence type="ECO:0000313" key="13">
    <source>
        <dbReference type="Proteomes" id="UP000319383"/>
    </source>
</evidence>
<evidence type="ECO:0000256" key="6">
    <source>
        <dbReference type="ARBA" id="ARBA00022500"/>
    </source>
</evidence>
<keyword evidence="11" id="KW-0175">Coiled coil</keyword>
<dbReference type="InterPro" id="IPR012823">
    <property type="entry name" value="Flagell_FliJ"/>
</dbReference>
<comment type="subcellular location">
    <subcellularLocation>
        <location evidence="1">Cell membrane</location>
        <topology evidence="1">Peripheral membrane protein</topology>
        <orientation evidence="1">Cytoplasmic side</orientation>
    </subcellularLocation>
</comment>
<evidence type="ECO:0000256" key="3">
    <source>
        <dbReference type="ARBA" id="ARBA00020392"/>
    </source>
</evidence>
<evidence type="ECO:0000256" key="8">
    <source>
        <dbReference type="ARBA" id="ARBA00022927"/>
    </source>
</evidence>
<dbReference type="Proteomes" id="UP000319383">
    <property type="component" value="Chromosome"/>
</dbReference>
<evidence type="ECO:0000256" key="5">
    <source>
        <dbReference type="ARBA" id="ARBA00022475"/>
    </source>
</evidence>
<gene>
    <name evidence="12" type="ORF">Mal52_00940</name>
</gene>
<keyword evidence="7" id="KW-1005">Bacterial flagellum biogenesis</keyword>
<evidence type="ECO:0000256" key="2">
    <source>
        <dbReference type="ARBA" id="ARBA00010004"/>
    </source>
</evidence>
<evidence type="ECO:0000256" key="10">
    <source>
        <dbReference type="ARBA" id="ARBA00023225"/>
    </source>
</evidence>
<evidence type="ECO:0000256" key="11">
    <source>
        <dbReference type="SAM" id="Coils"/>
    </source>
</evidence>
<keyword evidence="6" id="KW-0145">Chemotaxis</keyword>
<dbReference type="Gene3D" id="1.10.287.1700">
    <property type="match status" value="1"/>
</dbReference>
<evidence type="ECO:0000313" key="12">
    <source>
        <dbReference type="EMBL" id="QDU41641.1"/>
    </source>
</evidence>
<organism evidence="12 13">
    <name type="scientific">Symmachiella dynata</name>
    <dbReference type="NCBI Taxonomy" id="2527995"/>
    <lineage>
        <taxon>Bacteria</taxon>
        <taxon>Pseudomonadati</taxon>
        <taxon>Planctomycetota</taxon>
        <taxon>Planctomycetia</taxon>
        <taxon>Planctomycetales</taxon>
        <taxon>Planctomycetaceae</taxon>
        <taxon>Symmachiella</taxon>
    </lineage>
</organism>
<dbReference type="EMBL" id="CP036276">
    <property type="protein sequence ID" value="QDU41641.1"/>
    <property type="molecule type" value="Genomic_DNA"/>
</dbReference>
<dbReference type="GO" id="GO:0044781">
    <property type="term" value="P:bacterial-type flagellum organization"/>
    <property type="evidence" value="ECO:0007669"/>
    <property type="project" value="UniProtKB-KW"/>
</dbReference>
<keyword evidence="12" id="KW-0966">Cell projection</keyword>
<dbReference type="InterPro" id="IPR053716">
    <property type="entry name" value="Flag_assembly_chemotaxis_eff"/>
</dbReference>
<dbReference type="AlphaFoldDB" id="A0A517ZGR7"/>
<comment type="similarity">
    <text evidence="2">Belongs to the FliJ family.</text>
</comment>
<dbReference type="GO" id="GO:0015031">
    <property type="term" value="P:protein transport"/>
    <property type="evidence" value="ECO:0007669"/>
    <property type="project" value="UniProtKB-KW"/>
</dbReference>
<dbReference type="KEGG" id="sdyn:Mal52_00940"/>
<name>A0A517ZGR7_9PLAN</name>
<evidence type="ECO:0000256" key="7">
    <source>
        <dbReference type="ARBA" id="ARBA00022795"/>
    </source>
</evidence>
<sequence>MPKFQFKLETLLNMRLGRRDQCRQALATILSHDAELAAQMQRVVQQRLGQLQELRDLNSSRNMNIDATAARRYYAGQLTSEIAGIEHQQSLVAEQLEICRQTLVKADQDVKALENLKEKQQAEFMQLQEQRAQRELEDSWSATNRDEVPLC</sequence>
<dbReference type="GO" id="GO:0009288">
    <property type="term" value="C:bacterial-type flagellum"/>
    <property type="evidence" value="ECO:0007669"/>
    <property type="project" value="InterPro"/>
</dbReference>
<dbReference type="GO" id="GO:0005886">
    <property type="term" value="C:plasma membrane"/>
    <property type="evidence" value="ECO:0007669"/>
    <property type="project" value="UniProtKB-SubCell"/>
</dbReference>
<keyword evidence="10" id="KW-1006">Bacterial flagellum protein export</keyword>
<protein>
    <recommendedName>
        <fullName evidence="3">Flagellar FliJ protein</fullName>
    </recommendedName>
</protein>